<keyword evidence="4" id="KW-1185">Reference proteome</keyword>
<evidence type="ECO:0000259" key="2">
    <source>
        <dbReference type="Pfam" id="PF00535"/>
    </source>
</evidence>
<dbReference type="PANTHER" id="PTHR43179">
    <property type="entry name" value="RHAMNOSYLTRANSFERASE WBBL"/>
    <property type="match status" value="1"/>
</dbReference>
<comment type="caution">
    <text evidence="3">The sequence shown here is derived from an EMBL/GenBank/DDBJ whole genome shotgun (WGS) entry which is preliminary data.</text>
</comment>
<dbReference type="PANTHER" id="PTHR43179:SF7">
    <property type="entry name" value="RHAMNOSYLTRANSFERASE WBBL"/>
    <property type="match status" value="1"/>
</dbReference>
<dbReference type="InterPro" id="IPR029044">
    <property type="entry name" value="Nucleotide-diphossugar_trans"/>
</dbReference>
<dbReference type="CDD" id="cd04186">
    <property type="entry name" value="GT_2_like_c"/>
    <property type="match status" value="1"/>
</dbReference>
<dbReference type="GO" id="GO:0016757">
    <property type="term" value="F:glycosyltransferase activity"/>
    <property type="evidence" value="ECO:0007669"/>
    <property type="project" value="UniProtKB-KW"/>
</dbReference>
<keyword evidence="1" id="KW-0812">Transmembrane</keyword>
<dbReference type="Proteomes" id="UP001597534">
    <property type="component" value="Unassembled WGS sequence"/>
</dbReference>
<keyword evidence="3" id="KW-0808">Transferase</keyword>
<keyword evidence="1" id="KW-1133">Transmembrane helix</keyword>
<evidence type="ECO:0000313" key="3">
    <source>
        <dbReference type="EMBL" id="MFD2891132.1"/>
    </source>
</evidence>
<organism evidence="3 4">
    <name type="scientific">Flavobacterium chuncheonense</name>
    <dbReference type="NCBI Taxonomy" id="2026653"/>
    <lineage>
        <taxon>Bacteria</taxon>
        <taxon>Pseudomonadati</taxon>
        <taxon>Bacteroidota</taxon>
        <taxon>Flavobacteriia</taxon>
        <taxon>Flavobacteriales</taxon>
        <taxon>Flavobacteriaceae</taxon>
        <taxon>Flavobacterium</taxon>
    </lineage>
</organism>
<dbReference type="EMBL" id="JBHUPC010000010">
    <property type="protein sequence ID" value="MFD2891132.1"/>
    <property type="molecule type" value="Genomic_DNA"/>
</dbReference>
<keyword evidence="1" id="KW-0472">Membrane</keyword>
<feature type="domain" description="Glycosyltransferase 2-like" evidence="2">
    <location>
        <begin position="7"/>
        <end position="167"/>
    </location>
</feature>
<feature type="transmembrane region" description="Helical" evidence="1">
    <location>
        <begin position="255"/>
        <end position="274"/>
    </location>
</feature>
<proteinExistence type="predicted"/>
<protein>
    <submittedName>
        <fullName evidence="3">Glycosyltransferase family 2 protein</fullName>
        <ecNumber evidence="3">2.4.-.-</ecNumber>
    </submittedName>
</protein>
<evidence type="ECO:0000256" key="1">
    <source>
        <dbReference type="SAM" id="Phobius"/>
    </source>
</evidence>
<dbReference type="SUPFAM" id="SSF53448">
    <property type="entry name" value="Nucleotide-diphospho-sugar transferases"/>
    <property type="match status" value="1"/>
</dbReference>
<dbReference type="Pfam" id="PF00535">
    <property type="entry name" value="Glycos_transf_2"/>
    <property type="match status" value="1"/>
</dbReference>
<reference evidence="4" key="1">
    <citation type="journal article" date="2019" name="Int. J. Syst. Evol. Microbiol.">
        <title>The Global Catalogue of Microorganisms (GCM) 10K type strain sequencing project: providing services to taxonomists for standard genome sequencing and annotation.</title>
        <authorList>
            <consortium name="The Broad Institute Genomics Platform"/>
            <consortium name="The Broad Institute Genome Sequencing Center for Infectious Disease"/>
            <person name="Wu L."/>
            <person name="Ma J."/>
        </authorList>
    </citation>
    <scope>NUCLEOTIDE SEQUENCE [LARGE SCALE GENOMIC DNA]</scope>
    <source>
        <strain evidence="4">KCTC 22671</strain>
    </source>
</reference>
<gene>
    <name evidence="3" type="ORF">ACFS5J_03780</name>
</gene>
<accession>A0ABW5YK59</accession>
<name>A0ABW5YK59_9FLAO</name>
<evidence type="ECO:0000313" key="4">
    <source>
        <dbReference type="Proteomes" id="UP001597534"/>
    </source>
</evidence>
<dbReference type="EC" id="2.4.-.-" evidence="3"/>
<dbReference type="Gene3D" id="3.90.550.10">
    <property type="entry name" value="Spore Coat Polysaccharide Biosynthesis Protein SpsA, Chain A"/>
    <property type="match status" value="1"/>
</dbReference>
<sequence>MRKNIFVVIVTYNGAQWLEKCIQSLEASLYPINILVVDNHSTDTSVSVVKSFSKVQLIESDGNLGFGKANNIGIRKAIKQGADYVFLLNQDTWIYPDTIQNLVAVAEQNPKYGIVSPMHFSADEVTLDSNFDTYYNRKTNTLSSLVDQVPFVNAAAWMLSSKVIEKVGDFEPLFEHYGEDRNYSDRVRFHGFKTVVVKNAKICHDRFISRSFSKDVKQAKFKMLAEVLNVNHAWIPSYFYAFKNVVGLPKYFSKYYSFSQVCSMFFSLFGYYILLKLRFITILKARKSYR</sequence>
<dbReference type="InterPro" id="IPR001173">
    <property type="entry name" value="Glyco_trans_2-like"/>
</dbReference>
<keyword evidence="3" id="KW-0328">Glycosyltransferase</keyword>
<dbReference type="RefSeq" id="WP_379810673.1">
    <property type="nucleotide sequence ID" value="NZ_JBHUPC010000010.1"/>
</dbReference>